<accession>A0A516GCN2</accession>
<name>A0A516GCN2_9MICO</name>
<proteinExistence type="predicted"/>
<protein>
    <submittedName>
        <fullName evidence="1">Uncharacterized protein</fullName>
    </submittedName>
</protein>
<dbReference type="EMBL" id="CP041616">
    <property type="protein sequence ID" value="QDO89120.1"/>
    <property type="molecule type" value="Genomic_DNA"/>
</dbReference>
<dbReference type="RefSeq" id="WP_143783797.1">
    <property type="nucleotide sequence ID" value="NZ_CP041616.1"/>
</dbReference>
<gene>
    <name evidence="1" type="ORF">FNH13_12940</name>
</gene>
<dbReference type="AlphaFoldDB" id="A0A516GCN2"/>
<dbReference type="KEGG" id="orz:FNH13_12940"/>
<keyword evidence="2" id="KW-1185">Reference proteome</keyword>
<dbReference type="OrthoDB" id="4866316at2"/>
<reference evidence="1 2" key="1">
    <citation type="submission" date="2019-07" db="EMBL/GenBank/DDBJ databases">
        <title>complete genome sequencing of Ornithinimicrobium sp. H23M54.</title>
        <authorList>
            <person name="Bae J.-W."/>
            <person name="Lee S.-Y."/>
        </authorList>
    </citation>
    <scope>NUCLEOTIDE SEQUENCE [LARGE SCALE GENOMIC DNA]</scope>
    <source>
        <strain evidence="1 2">H23M54</strain>
    </source>
</reference>
<dbReference type="Proteomes" id="UP000315395">
    <property type="component" value="Chromosome"/>
</dbReference>
<organism evidence="1 2">
    <name type="scientific">Ornithinimicrobium ciconiae</name>
    <dbReference type="NCBI Taxonomy" id="2594265"/>
    <lineage>
        <taxon>Bacteria</taxon>
        <taxon>Bacillati</taxon>
        <taxon>Actinomycetota</taxon>
        <taxon>Actinomycetes</taxon>
        <taxon>Micrococcales</taxon>
        <taxon>Ornithinimicrobiaceae</taxon>
        <taxon>Ornithinimicrobium</taxon>
    </lineage>
</organism>
<evidence type="ECO:0000313" key="2">
    <source>
        <dbReference type="Proteomes" id="UP000315395"/>
    </source>
</evidence>
<evidence type="ECO:0000313" key="1">
    <source>
        <dbReference type="EMBL" id="QDO89120.1"/>
    </source>
</evidence>
<sequence>MAGERGRGGADAGQTAAEAPPLLPVLTLTEEELLVLTDDDLGVVPPRLRLPDTTEGAELVRTVALRALMARGLVSPLPRATSILGAEAAGSADGVGWEAAEPLGLTLSLRALATAVLGLQRVLGPRVEEVPAGRADETESTTATRYLHLHPQIAVIEDVTTDGMHSLLTVLPDRFDDAVSDFIRPPEAVPGTGKPRRLASTGDTAVADLLTSLGHPTVLVEAAVLSGPEPVSQMLALGPGGCFRSADSIVYHPVDPDAAIADLVRSALGGS</sequence>